<accession>A0A1J5TWG4</accession>
<evidence type="ECO:0000313" key="1">
    <source>
        <dbReference type="EMBL" id="OIR20600.1"/>
    </source>
</evidence>
<name>A0A1J5TWG4_9ARCH</name>
<evidence type="ECO:0000313" key="2">
    <source>
        <dbReference type="Proteomes" id="UP000183375"/>
    </source>
</evidence>
<comment type="caution">
    <text evidence="1">The sequence shown here is derived from an EMBL/GenBank/DDBJ whole genome shotgun (WGS) entry which is preliminary data.</text>
</comment>
<reference evidence="1 2" key="1">
    <citation type="submission" date="2016-08" db="EMBL/GenBank/DDBJ databases">
        <title>New Insights into Marine Group III Euryarchaeota, from dark to light.</title>
        <authorList>
            <person name="Haro-Moreno J.M."/>
            <person name="Rodriguez-Valera F."/>
            <person name="Lopez-Garcia P."/>
            <person name="Moreira D."/>
            <person name="Martin-Cuadrado A.B."/>
        </authorList>
    </citation>
    <scope>NUCLEOTIDE SEQUENCE [LARGE SCALE GENOMIC DNA]</scope>
    <source>
        <strain evidence="1">CG-Epi4</strain>
    </source>
</reference>
<protein>
    <submittedName>
        <fullName evidence="1">Uncharacterized protein</fullName>
    </submittedName>
</protein>
<dbReference type="Proteomes" id="UP000183375">
    <property type="component" value="Unassembled WGS sequence"/>
</dbReference>
<dbReference type="EMBL" id="MIYX01000021">
    <property type="protein sequence ID" value="OIR20600.1"/>
    <property type="molecule type" value="Genomic_DNA"/>
</dbReference>
<sequence length="147" mass="16532">MPATAFRLISIEAKSHRKATRQKELQINHSTTILSSRIKSDNQLNVEIRYSVSYGLLGMVQLDCEVTYSGKKNDVIKSAQSQWEKNHKLPEKMTGELYNRVLGEGSFEVLNIARKLGLPPPFKIEVPQVKVGESKNIKPNINSPEIA</sequence>
<proteinExistence type="predicted"/>
<organism evidence="1 2">
    <name type="scientific">Marine Group III euryarchaeote CG-Epi4</name>
    <dbReference type="NCBI Taxonomy" id="1888998"/>
    <lineage>
        <taxon>Archaea</taxon>
        <taxon>Methanobacteriati</taxon>
        <taxon>Thermoplasmatota</taxon>
        <taxon>Thermoplasmata</taxon>
        <taxon>Candidatus Thermoprofundales</taxon>
    </lineage>
</organism>
<gene>
    <name evidence="1" type="ORF">BEU01_01565</name>
</gene>
<dbReference type="AlphaFoldDB" id="A0A1J5TWG4"/>